<evidence type="ECO:0000313" key="2">
    <source>
        <dbReference type="Proteomes" id="UP000499080"/>
    </source>
</evidence>
<organism evidence="1 2">
    <name type="scientific">Araneus ventricosus</name>
    <name type="common">Orbweaver spider</name>
    <name type="synonym">Epeira ventricosa</name>
    <dbReference type="NCBI Taxonomy" id="182803"/>
    <lineage>
        <taxon>Eukaryota</taxon>
        <taxon>Metazoa</taxon>
        <taxon>Ecdysozoa</taxon>
        <taxon>Arthropoda</taxon>
        <taxon>Chelicerata</taxon>
        <taxon>Arachnida</taxon>
        <taxon>Araneae</taxon>
        <taxon>Araneomorphae</taxon>
        <taxon>Entelegynae</taxon>
        <taxon>Araneoidea</taxon>
        <taxon>Araneidae</taxon>
        <taxon>Araneus</taxon>
    </lineage>
</organism>
<protein>
    <submittedName>
        <fullName evidence="1">Uncharacterized protein</fullName>
    </submittedName>
</protein>
<accession>A0A4Y2TEC5</accession>
<keyword evidence="2" id="KW-1185">Reference proteome</keyword>
<name>A0A4Y2TEC5_ARAVE</name>
<gene>
    <name evidence="1" type="ORF">AVEN_210565_1</name>
</gene>
<evidence type="ECO:0000313" key="1">
    <source>
        <dbReference type="EMBL" id="GBN98887.1"/>
    </source>
</evidence>
<comment type="caution">
    <text evidence="1">The sequence shown here is derived from an EMBL/GenBank/DDBJ whole genome shotgun (WGS) entry which is preliminary data.</text>
</comment>
<reference evidence="1 2" key="1">
    <citation type="journal article" date="2019" name="Sci. Rep.">
        <title>Orb-weaving spider Araneus ventricosus genome elucidates the spidroin gene catalogue.</title>
        <authorList>
            <person name="Kono N."/>
            <person name="Nakamura H."/>
            <person name="Ohtoshi R."/>
            <person name="Moran D.A.P."/>
            <person name="Shinohara A."/>
            <person name="Yoshida Y."/>
            <person name="Fujiwara M."/>
            <person name="Mori M."/>
            <person name="Tomita M."/>
            <person name="Arakawa K."/>
        </authorList>
    </citation>
    <scope>NUCLEOTIDE SEQUENCE [LARGE SCALE GENOMIC DNA]</scope>
</reference>
<sequence length="82" mass="9509">MFSQPAKKCVKQEVPGYRLEVLYLGPNASHSSMKRKYPQERLEFGVEHSWSSRHLQRLSANLHPLQMDEVEGRGDLRQATEN</sequence>
<dbReference type="AlphaFoldDB" id="A0A4Y2TEC5"/>
<dbReference type="EMBL" id="BGPR01027991">
    <property type="protein sequence ID" value="GBN98887.1"/>
    <property type="molecule type" value="Genomic_DNA"/>
</dbReference>
<dbReference type="Proteomes" id="UP000499080">
    <property type="component" value="Unassembled WGS sequence"/>
</dbReference>
<proteinExistence type="predicted"/>